<keyword evidence="2" id="KW-0285">Flavoprotein</keyword>
<evidence type="ECO:0000256" key="4">
    <source>
        <dbReference type="ARBA" id="ARBA00023002"/>
    </source>
</evidence>
<dbReference type="PANTHER" id="PTHR10961:SF7">
    <property type="entry name" value="FAD DEPENDENT OXIDOREDUCTASE DOMAIN-CONTAINING PROTEIN"/>
    <property type="match status" value="1"/>
</dbReference>
<organism evidence="7 8">
    <name type="scientific">Actinosynnema mirum (strain ATCC 29888 / DSM 43827 / JCM 3225 / NBRC 14064 / NCIMB 13271 / NRRL B-12336 / IMRU 3971 / 101)</name>
    <dbReference type="NCBI Taxonomy" id="446462"/>
    <lineage>
        <taxon>Bacteria</taxon>
        <taxon>Bacillati</taxon>
        <taxon>Actinomycetota</taxon>
        <taxon>Actinomycetes</taxon>
        <taxon>Pseudonocardiales</taxon>
        <taxon>Pseudonocardiaceae</taxon>
        <taxon>Actinosynnema</taxon>
    </lineage>
</organism>
<dbReference type="PANTHER" id="PTHR10961">
    <property type="entry name" value="PEROXISOMAL SARCOSINE OXIDASE"/>
    <property type="match status" value="1"/>
</dbReference>
<evidence type="ECO:0000256" key="5">
    <source>
        <dbReference type="SAM" id="MobiDB-lite"/>
    </source>
</evidence>
<reference evidence="7 8" key="1">
    <citation type="journal article" date="2009" name="Stand. Genomic Sci.">
        <title>Complete genome sequence of Actinosynnema mirum type strain (101).</title>
        <authorList>
            <person name="Land M."/>
            <person name="Lapidus A."/>
            <person name="Mayilraj S."/>
            <person name="Chen F."/>
            <person name="Copeland A."/>
            <person name="Del Rio T.G."/>
            <person name="Nolan M."/>
            <person name="Lucas S."/>
            <person name="Tice H."/>
            <person name="Cheng J.F."/>
            <person name="Chertkov O."/>
            <person name="Bruce D."/>
            <person name="Goodwin L."/>
            <person name="Pitluck S."/>
            <person name="Rohde M."/>
            <person name="Goker M."/>
            <person name="Pati A."/>
            <person name="Ivanova N."/>
            <person name="Mavromatis K."/>
            <person name="Chen A."/>
            <person name="Palaniappan K."/>
            <person name="Hauser L."/>
            <person name="Chang Y.J."/>
            <person name="Jeffries C.C."/>
            <person name="Brettin T."/>
            <person name="Detter J.C."/>
            <person name="Han C."/>
            <person name="Chain P."/>
            <person name="Tindall B.J."/>
            <person name="Bristow J."/>
            <person name="Eisen J.A."/>
            <person name="Markowitz V."/>
            <person name="Hugenholtz P."/>
            <person name="Kyrpides N.C."/>
            <person name="Klenk H.P."/>
        </authorList>
    </citation>
    <scope>NUCLEOTIDE SEQUENCE [LARGE SCALE GENOMIC DNA]</scope>
    <source>
        <strain evidence="8">ATCC 29888 / DSM 43827 / JCM 3225 / NBRC 14064 / NCIMB 13271 / NRRL B-12336 / IMRU 3971 / 101</strain>
    </source>
</reference>
<dbReference type="Proteomes" id="UP000002213">
    <property type="component" value="Chromosome"/>
</dbReference>
<gene>
    <name evidence="7" type="ordered locus">Amir_3930</name>
</gene>
<dbReference type="OrthoDB" id="9806452at2"/>
<comment type="cofactor">
    <cofactor evidence="1">
        <name>FAD</name>
        <dbReference type="ChEBI" id="CHEBI:57692"/>
    </cofactor>
</comment>
<dbReference type="RefSeq" id="WP_015802686.1">
    <property type="nucleotide sequence ID" value="NC_013093.1"/>
</dbReference>
<sequence length="355" mass="37119">MTARTDVVVVGLGVMGSAATAALAASGRSVIGLDARSPAHPDSASTGESRMLRRAYPSHPDLGPLTGPAREAWLSLERRAGAPLLLRTGGLLVDRSGGAARSAAVDAARRDGVPHRVLDAHELRRRCPALRFADDDTGFLDEEAGLLLAERCVLALQREAVASGARLRFGEPVGLADLLDRWADRREVAGVRADRLVLALGAWHGAATAWPPLRVERTTSFWFDPGGRDLGPDALPFVEWVDGDGEFCLLPALPGGVKAKAHHTGEPDLPPARPVGADEVARARTRLRGLTGLDLEPRAATASCYANTGDGALVVAAHPGAPDVVVVSACSGHGFKFAPVLADRVVTTIGERSAA</sequence>
<dbReference type="EMBL" id="CP001630">
    <property type="protein sequence ID" value="ACU37799.1"/>
    <property type="molecule type" value="Genomic_DNA"/>
</dbReference>
<dbReference type="InterPro" id="IPR045170">
    <property type="entry name" value="MTOX"/>
</dbReference>
<evidence type="ECO:0000256" key="3">
    <source>
        <dbReference type="ARBA" id="ARBA00022827"/>
    </source>
</evidence>
<protein>
    <submittedName>
        <fullName evidence="7">FAD dependent oxidoreductase</fullName>
    </submittedName>
</protein>
<keyword evidence="8" id="KW-1185">Reference proteome</keyword>
<dbReference type="InterPro" id="IPR036188">
    <property type="entry name" value="FAD/NAD-bd_sf"/>
</dbReference>
<evidence type="ECO:0000256" key="2">
    <source>
        <dbReference type="ARBA" id="ARBA00022630"/>
    </source>
</evidence>
<dbReference type="eggNOG" id="COG0665">
    <property type="taxonomic scope" value="Bacteria"/>
</dbReference>
<dbReference type="HOGENOM" id="CLU_007884_2_1_11"/>
<evidence type="ECO:0000313" key="7">
    <source>
        <dbReference type="EMBL" id="ACU37799.1"/>
    </source>
</evidence>
<dbReference type="Gene3D" id="3.30.9.10">
    <property type="entry name" value="D-Amino Acid Oxidase, subunit A, domain 2"/>
    <property type="match status" value="1"/>
</dbReference>
<name>C6WEJ9_ACTMD</name>
<dbReference type="SUPFAM" id="SSF51905">
    <property type="entry name" value="FAD/NAD(P)-binding domain"/>
    <property type="match status" value="1"/>
</dbReference>
<dbReference type="GO" id="GO:0050660">
    <property type="term" value="F:flavin adenine dinucleotide binding"/>
    <property type="evidence" value="ECO:0007669"/>
    <property type="project" value="InterPro"/>
</dbReference>
<dbReference type="KEGG" id="ami:Amir_3930"/>
<keyword evidence="3" id="KW-0274">FAD</keyword>
<accession>C6WEJ9</accession>
<dbReference type="Gene3D" id="3.50.50.60">
    <property type="entry name" value="FAD/NAD(P)-binding domain"/>
    <property type="match status" value="1"/>
</dbReference>
<dbReference type="Pfam" id="PF01266">
    <property type="entry name" value="DAO"/>
    <property type="match status" value="1"/>
</dbReference>
<dbReference type="AlphaFoldDB" id="C6WEJ9"/>
<keyword evidence="4" id="KW-0560">Oxidoreductase</keyword>
<dbReference type="STRING" id="446462.Amir_3930"/>
<feature type="region of interest" description="Disordered" evidence="5">
    <location>
        <begin position="33"/>
        <end position="63"/>
    </location>
</feature>
<proteinExistence type="predicted"/>
<evidence type="ECO:0000259" key="6">
    <source>
        <dbReference type="Pfam" id="PF01266"/>
    </source>
</evidence>
<evidence type="ECO:0000313" key="8">
    <source>
        <dbReference type="Proteomes" id="UP000002213"/>
    </source>
</evidence>
<evidence type="ECO:0000256" key="1">
    <source>
        <dbReference type="ARBA" id="ARBA00001974"/>
    </source>
</evidence>
<dbReference type="InterPro" id="IPR006076">
    <property type="entry name" value="FAD-dep_OxRdtase"/>
</dbReference>
<feature type="domain" description="FAD dependent oxidoreductase" evidence="6">
    <location>
        <begin position="6"/>
        <end position="345"/>
    </location>
</feature>
<dbReference type="GO" id="GO:0008115">
    <property type="term" value="F:sarcosine oxidase activity"/>
    <property type="evidence" value="ECO:0007669"/>
    <property type="project" value="TreeGrafter"/>
</dbReference>